<feature type="domain" description="Terpene synthase metal-binding" evidence="4">
    <location>
        <begin position="84"/>
        <end position="242"/>
    </location>
</feature>
<dbReference type="InterPro" id="IPR050148">
    <property type="entry name" value="Terpene_synthase-like"/>
</dbReference>
<dbReference type="Gene3D" id="1.10.600.10">
    <property type="entry name" value="Farnesyl Diphosphate Synthase"/>
    <property type="match status" value="1"/>
</dbReference>
<protein>
    <recommendedName>
        <fullName evidence="4">Terpene synthase metal-binding domain-containing protein</fullName>
    </recommendedName>
</protein>
<dbReference type="Proteomes" id="UP000012960">
    <property type="component" value="Unplaced"/>
</dbReference>
<evidence type="ECO:0000256" key="3">
    <source>
        <dbReference type="ARBA" id="ARBA00023239"/>
    </source>
</evidence>
<evidence type="ECO:0000259" key="4">
    <source>
        <dbReference type="Pfam" id="PF03936"/>
    </source>
</evidence>
<keyword evidence="2" id="KW-0460">Magnesium</keyword>
<evidence type="ECO:0000256" key="2">
    <source>
        <dbReference type="ARBA" id="ARBA00022842"/>
    </source>
</evidence>
<evidence type="ECO:0000313" key="5">
    <source>
        <dbReference type="EnsemblPlants" id="Ma07_p20710.1"/>
    </source>
</evidence>
<feature type="domain" description="Terpene synthase metal-binding" evidence="4">
    <location>
        <begin position="47"/>
        <end position="82"/>
    </location>
</feature>
<evidence type="ECO:0000256" key="1">
    <source>
        <dbReference type="ARBA" id="ARBA00022723"/>
    </source>
</evidence>
<dbReference type="FunCoup" id="A0A804JXY1">
    <property type="interactions" value="24"/>
</dbReference>
<dbReference type="EnsemblPlants" id="Ma07_t20710.1">
    <property type="protein sequence ID" value="Ma07_p20710.1"/>
    <property type="gene ID" value="Ma07_g20710"/>
</dbReference>
<name>A0A804JXY1_MUSAM</name>
<proteinExistence type="predicted"/>
<reference evidence="5" key="1">
    <citation type="submission" date="2021-05" db="UniProtKB">
        <authorList>
            <consortium name="EnsemblPlants"/>
        </authorList>
    </citation>
    <scope>IDENTIFICATION</scope>
    <source>
        <strain evidence="5">subsp. malaccensis</strain>
    </source>
</reference>
<dbReference type="PANTHER" id="PTHR31225">
    <property type="entry name" value="OS04G0344100 PROTEIN-RELATED"/>
    <property type="match status" value="1"/>
</dbReference>
<dbReference type="SUPFAM" id="SSF48576">
    <property type="entry name" value="Terpenoid synthases"/>
    <property type="match status" value="1"/>
</dbReference>
<dbReference type="GO" id="GO:0046246">
    <property type="term" value="P:terpene biosynthetic process"/>
    <property type="evidence" value="ECO:0000318"/>
    <property type="project" value="GO_Central"/>
</dbReference>
<dbReference type="OMA" id="RMMENIY"/>
<dbReference type="GO" id="GO:0010333">
    <property type="term" value="F:terpene synthase activity"/>
    <property type="evidence" value="ECO:0000318"/>
    <property type="project" value="GO_Central"/>
</dbReference>
<dbReference type="GO" id="GO:0016114">
    <property type="term" value="P:terpenoid biosynthetic process"/>
    <property type="evidence" value="ECO:0007669"/>
    <property type="project" value="InterPro"/>
</dbReference>
<dbReference type="InterPro" id="IPR008949">
    <property type="entry name" value="Isoprenoid_synthase_dom_sf"/>
</dbReference>
<dbReference type="Gramene" id="Ma07_t20710.1">
    <property type="protein sequence ID" value="Ma07_p20710.1"/>
    <property type="gene ID" value="Ma07_g20710"/>
</dbReference>
<keyword evidence="6" id="KW-1185">Reference proteome</keyword>
<accession>A0A804JXY1</accession>
<dbReference type="InterPro" id="IPR005630">
    <property type="entry name" value="Terpene_synthase_metal-bd"/>
</dbReference>
<sequence>MGGFGEADLCGRMREEDAILELAKLDFNLLQSLHREELKNITKLIAEIALSKNLSFARDRLVECYFSILGVYFEPCYSSARKSQRLTEAIQRFVVHQLPEYMKDYYRKLIHTFEEFEDLLASGEKYRITYLKEAMKDLCKAYFEESKWRDQHYVPTLEEHLCVSIMGEIAIKEAFEWITSFPKIVQASAIISRIMDDITSHDLEQTRAHVASTVQCYMKEHGTNVQVACKKLQDLVEDAWKDINEECLNPTLFPIALLERTVNFSRMMENIYKQVDGYTNSSTKMKYFISLLLVHPIPI</sequence>
<organism evidence="5 6">
    <name type="scientific">Musa acuminata subsp. malaccensis</name>
    <name type="common">Wild banana</name>
    <name type="synonym">Musa malaccensis</name>
    <dbReference type="NCBI Taxonomy" id="214687"/>
    <lineage>
        <taxon>Eukaryota</taxon>
        <taxon>Viridiplantae</taxon>
        <taxon>Streptophyta</taxon>
        <taxon>Embryophyta</taxon>
        <taxon>Tracheophyta</taxon>
        <taxon>Spermatophyta</taxon>
        <taxon>Magnoliopsida</taxon>
        <taxon>Liliopsida</taxon>
        <taxon>Zingiberales</taxon>
        <taxon>Musaceae</taxon>
        <taxon>Musa</taxon>
    </lineage>
</organism>
<dbReference type="PANTHER" id="PTHR31225:SF93">
    <property type="entry name" value="ALPHA-HUMULENE_(-)-(E)-BETA-CARYOPHYLLENE SYNTHASE"/>
    <property type="match status" value="1"/>
</dbReference>
<dbReference type="Pfam" id="PF03936">
    <property type="entry name" value="Terpene_synth_C"/>
    <property type="match status" value="2"/>
</dbReference>
<dbReference type="InParanoid" id="A0A804JXY1"/>
<dbReference type="GO" id="GO:0000287">
    <property type="term" value="F:magnesium ion binding"/>
    <property type="evidence" value="ECO:0007669"/>
    <property type="project" value="InterPro"/>
</dbReference>
<keyword evidence="3" id="KW-0456">Lyase</keyword>
<dbReference type="AlphaFoldDB" id="A0A804JXY1"/>
<keyword evidence="1" id="KW-0479">Metal-binding</keyword>
<evidence type="ECO:0000313" key="6">
    <source>
        <dbReference type="Proteomes" id="UP000012960"/>
    </source>
</evidence>